<accession>W9RZZ6</accession>
<reference evidence="2" key="1">
    <citation type="submission" date="2013-01" db="EMBL/GenBank/DDBJ databases">
        <title>Draft Genome Sequence of a Mulberry Tree, Morus notabilis C.K. Schneid.</title>
        <authorList>
            <person name="He N."/>
            <person name="Zhao S."/>
        </authorList>
    </citation>
    <scope>NUCLEOTIDE SEQUENCE</scope>
</reference>
<dbReference type="PANTHER" id="PTHR35834:SF3">
    <property type="entry name" value="ARM REPEAT SUPERFAMILY PROTEIN"/>
    <property type="match status" value="1"/>
</dbReference>
<dbReference type="EMBL" id="KE344823">
    <property type="protein sequence ID" value="EXB80729.1"/>
    <property type="molecule type" value="Genomic_DNA"/>
</dbReference>
<protein>
    <submittedName>
        <fullName evidence="1">Uncharacterized protein</fullName>
    </submittedName>
</protein>
<evidence type="ECO:0000313" key="2">
    <source>
        <dbReference type="Proteomes" id="UP000030645"/>
    </source>
</evidence>
<evidence type="ECO:0000313" key="1">
    <source>
        <dbReference type="EMBL" id="EXB80729.1"/>
    </source>
</evidence>
<dbReference type="PANTHER" id="PTHR35834">
    <property type="entry name" value="ARMADILLO-TYPE FOLD PROTEIN-RELATED"/>
    <property type="match status" value="1"/>
</dbReference>
<name>W9RZZ6_9ROSA</name>
<dbReference type="SUPFAM" id="SSF48371">
    <property type="entry name" value="ARM repeat"/>
    <property type="match status" value="1"/>
</dbReference>
<organism evidence="1 2">
    <name type="scientific">Morus notabilis</name>
    <dbReference type="NCBI Taxonomy" id="981085"/>
    <lineage>
        <taxon>Eukaryota</taxon>
        <taxon>Viridiplantae</taxon>
        <taxon>Streptophyta</taxon>
        <taxon>Embryophyta</taxon>
        <taxon>Tracheophyta</taxon>
        <taxon>Spermatophyta</taxon>
        <taxon>Magnoliopsida</taxon>
        <taxon>eudicotyledons</taxon>
        <taxon>Gunneridae</taxon>
        <taxon>Pentapetalae</taxon>
        <taxon>rosids</taxon>
        <taxon>fabids</taxon>
        <taxon>Rosales</taxon>
        <taxon>Moraceae</taxon>
        <taxon>Moreae</taxon>
        <taxon>Morus</taxon>
    </lineage>
</organism>
<proteinExistence type="predicted"/>
<dbReference type="Proteomes" id="UP000030645">
    <property type="component" value="Unassembled WGS sequence"/>
</dbReference>
<dbReference type="Gene3D" id="1.25.10.10">
    <property type="entry name" value="Leucine-rich Repeat Variant"/>
    <property type="match status" value="1"/>
</dbReference>
<dbReference type="eggNOG" id="ENOG502RSMU">
    <property type="taxonomic scope" value="Eukaryota"/>
</dbReference>
<dbReference type="AlphaFoldDB" id="W9RZZ6"/>
<dbReference type="InterPro" id="IPR011989">
    <property type="entry name" value="ARM-like"/>
</dbReference>
<sequence length="366" mass="41069">MDKPHKKDNLHVVSLLQSLKRASKDLQINPISSILNQNDTKSAIEALLELETKADAILTSVVSSSDPILLNLSELLTDLKSLSEKLQKSQGRDLRSLFRRQIFKYKIFQIACSIEAGIQSYIDREIVVNLVTTLIESRDEDERLKVLIVFGNRLSQGFDTDFQELVLRGRVFTVLEFVLCGGSSFSKRVRNQACLIILGLVKFNKDVFVGLVLMGPTIQSLISISSFCSTQVLCSMIRFIGTPLVDEIEANGEIPRIVKLLSSEEDAQVQVAAMHCVLEMAVIARREVVEKMLRENLVKKMMVLQRSKMFGNCVARFAEQVEVGEGMEKREKRVLRAETLRRVREASVSDTEAAAVVAEVLWGSSY</sequence>
<gene>
    <name evidence="1" type="ORF">L484_008509</name>
</gene>
<dbReference type="InterPro" id="IPR016024">
    <property type="entry name" value="ARM-type_fold"/>
</dbReference>
<keyword evidence="2" id="KW-1185">Reference proteome</keyword>